<dbReference type="CDD" id="cd07309">
    <property type="entry name" value="PHP"/>
    <property type="match status" value="1"/>
</dbReference>
<dbReference type="InterPro" id="IPR006308">
    <property type="entry name" value="Pol_III_a_PolC-type_gram_pos"/>
</dbReference>
<dbReference type="InterPro" id="IPR013520">
    <property type="entry name" value="Ribonucl_H"/>
</dbReference>
<proteinExistence type="inferred from homology"/>
<dbReference type="Proteomes" id="UP000184342">
    <property type="component" value="Unassembled WGS sequence"/>
</dbReference>
<dbReference type="GO" id="GO:0003887">
    <property type="term" value="F:DNA-directed DNA polymerase activity"/>
    <property type="evidence" value="ECO:0007669"/>
    <property type="project" value="UniProtKB-UniRule"/>
</dbReference>
<dbReference type="Gene3D" id="3.30.420.10">
    <property type="entry name" value="Ribonuclease H-like superfamily/Ribonuclease H"/>
    <property type="match status" value="1"/>
</dbReference>
<evidence type="ECO:0000256" key="2">
    <source>
        <dbReference type="ARBA" id="ARBA00004496"/>
    </source>
</evidence>
<dbReference type="Pfam" id="PF14480">
    <property type="entry name" value="DNA_pol3_a_NI"/>
    <property type="match status" value="1"/>
</dbReference>
<dbReference type="PANTHER" id="PTHR32294:SF5">
    <property type="entry name" value="DNA POLYMERASE III POLC-TYPE"/>
    <property type="match status" value="1"/>
</dbReference>
<keyword evidence="9 13" id="KW-0269">Exonuclease</keyword>
<organism evidence="16 17">
    <name type="scientific">Parasporobacterium paucivorans DSM 15970</name>
    <dbReference type="NCBI Taxonomy" id="1122934"/>
    <lineage>
        <taxon>Bacteria</taxon>
        <taxon>Bacillati</taxon>
        <taxon>Bacillota</taxon>
        <taxon>Clostridia</taxon>
        <taxon>Lachnospirales</taxon>
        <taxon>Lachnospiraceae</taxon>
        <taxon>Parasporobacterium</taxon>
    </lineage>
</organism>
<dbReference type="InterPro" id="IPR012337">
    <property type="entry name" value="RNaseH-like_sf"/>
</dbReference>
<evidence type="ECO:0000256" key="4">
    <source>
        <dbReference type="ARBA" id="ARBA00022679"/>
    </source>
</evidence>
<evidence type="ECO:0000256" key="11">
    <source>
        <dbReference type="ARBA" id="ARBA00025611"/>
    </source>
</evidence>
<dbReference type="InterPro" id="IPR040982">
    <property type="entry name" value="DNA_pol3_finger"/>
</dbReference>
<dbReference type="Pfam" id="PF02811">
    <property type="entry name" value="PHP"/>
    <property type="match status" value="1"/>
</dbReference>
<dbReference type="STRING" id="1122934.SAMN02745691_00157"/>
<dbReference type="Pfam" id="PF01336">
    <property type="entry name" value="tRNA_anti-codon"/>
    <property type="match status" value="1"/>
</dbReference>
<evidence type="ECO:0000256" key="8">
    <source>
        <dbReference type="ARBA" id="ARBA00022801"/>
    </source>
</evidence>
<comment type="subcellular location">
    <subcellularLocation>
        <location evidence="2 13">Cytoplasm</location>
    </subcellularLocation>
</comment>
<dbReference type="GO" id="GO:0003677">
    <property type="term" value="F:DNA binding"/>
    <property type="evidence" value="ECO:0007669"/>
    <property type="project" value="UniProtKB-UniRule"/>
</dbReference>
<dbReference type="InterPro" id="IPR003141">
    <property type="entry name" value="Pol/His_phosphatase_N"/>
</dbReference>
<evidence type="ECO:0000256" key="5">
    <source>
        <dbReference type="ARBA" id="ARBA00022695"/>
    </source>
</evidence>
<dbReference type="OrthoDB" id="9804290at2"/>
<comment type="similarity">
    <text evidence="13">Belongs to the DNA polymerase type-C family. PolC subfamily.</text>
</comment>
<evidence type="ECO:0000259" key="14">
    <source>
        <dbReference type="SMART" id="SM00479"/>
    </source>
</evidence>
<comment type="function">
    <text evidence="11">DNA polymerase III is a complex, multichain enzyme responsible for most of the replicative synthesis in bacteria. This DNA polymerase also exhibits 3' to 5' exonuclease activity. The alpha chain is the DNA polymerase.</text>
</comment>
<evidence type="ECO:0000256" key="6">
    <source>
        <dbReference type="ARBA" id="ARBA00022705"/>
    </source>
</evidence>
<evidence type="ECO:0000256" key="3">
    <source>
        <dbReference type="ARBA" id="ARBA00022490"/>
    </source>
</evidence>
<dbReference type="Pfam" id="PF00929">
    <property type="entry name" value="RNase_T"/>
    <property type="match status" value="1"/>
</dbReference>
<dbReference type="InterPro" id="IPR011708">
    <property type="entry name" value="DNA_pol3_alpha_NTPase_dom"/>
</dbReference>
<dbReference type="InterPro" id="IPR006054">
    <property type="entry name" value="DnaQ"/>
</dbReference>
<dbReference type="GO" id="GO:0005737">
    <property type="term" value="C:cytoplasm"/>
    <property type="evidence" value="ECO:0007669"/>
    <property type="project" value="UniProtKB-SubCell"/>
</dbReference>
<dbReference type="SUPFAM" id="SSF50249">
    <property type="entry name" value="Nucleic acid-binding proteins"/>
    <property type="match status" value="1"/>
</dbReference>
<evidence type="ECO:0000313" key="17">
    <source>
        <dbReference type="Proteomes" id="UP000184342"/>
    </source>
</evidence>
<evidence type="ECO:0000256" key="10">
    <source>
        <dbReference type="ARBA" id="ARBA00022932"/>
    </source>
</evidence>
<dbReference type="InterPro" id="IPR044923">
    <property type="entry name" value="PolC_middle_finger_sf"/>
</dbReference>
<keyword evidence="10 13" id="KW-0239">DNA-directed DNA polymerase</keyword>
<evidence type="ECO:0000256" key="13">
    <source>
        <dbReference type="HAMAP-Rule" id="MF_00356"/>
    </source>
</evidence>
<dbReference type="SUPFAM" id="SSF53098">
    <property type="entry name" value="Ribonuclease H-like"/>
    <property type="match status" value="1"/>
</dbReference>
<dbReference type="GO" id="GO:0008408">
    <property type="term" value="F:3'-5' exonuclease activity"/>
    <property type="evidence" value="ECO:0007669"/>
    <property type="project" value="UniProtKB-UniRule"/>
</dbReference>
<dbReference type="FunFam" id="3.30.420.10:FF:000045">
    <property type="entry name" value="3'-5' exonuclease DinG"/>
    <property type="match status" value="1"/>
</dbReference>
<evidence type="ECO:0000256" key="9">
    <source>
        <dbReference type="ARBA" id="ARBA00022839"/>
    </source>
</evidence>
<keyword evidence="4 13" id="KW-0808">Transferase</keyword>
<dbReference type="NCBIfam" id="TIGR01405">
    <property type="entry name" value="polC_Gram_pos"/>
    <property type="match status" value="1"/>
</dbReference>
<gene>
    <name evidence="13" type="primary">polC</name>
    <name evidence="16" type="ORF">SAMN02745691_00157</name>
</gene>
<dbReference type="CDD" id="cd06127">
    <property type="entry name" value="DEDDh"/>
    <property type="match status" value="1"/>
</dbReference>
<dbReference type="InterPro" id="IPR036397">
    <property type="entry name" value="RNaseH_sf"/>
</dbReference>
<dbReference type="EC" id="2.7.7.7" evidence="13"/>
<keyword evidence="6 13" id="KW-0235">DNA replication</keyword>
<dbReference type="InterPro" id="IPR028112">
    <property type="entry name" value="DNA_PolC-type_N_I"/>
</dbReference>
<dbReference type="InterPro" id="IPR004365">
    <property type="entry name" value="NA-bd_OB_tRNA"/>
</dbReference>
<dbReference type="NCBIfam" id="TIGR00573">
    <property type="entry name" value="dnaq"/>
    <property type="match status" value="1"/>
</dbReference>
<comment type="catalytic activity">
    <reaction evidence="12 13">
        <text>DNA(n) + a 2'-deoxyribonucleoside 5'-triphosphate = DNA(n+1) + diphosphate</text>
        <dbReference type="Rhea" id="RHEA:22508"/>
        <dbReference type="Rhea" id="RHEA-COMP:17339"/>
        <dbReference type="Rhea" id="RHEA-COMP:17340"/>
        <dbReference type="ChEBI" id="CHEBI:33019"/>
        <dbReference type="ChEBI" id="CHEBI:61560"/>
        <dbReference type="ChEBI" id="CHEBI:173112"/>
        <dbReference type="EC" id="2.7.7.7"/>
    </reaction>
</comment>
<dbReference type="EMBL" id="FQYT01000002">
    <property type="protein sequence ID" value="SHI35309.1"/>
    <property type="molecule type" value="Genomic_DNA"/>
</dbReference>
<evidence type="ECO:0000256" key="1">
    <source>
        <dbReference type="ARBA" id="ARBA00003452"/>
    </source>
</evidence>
<dbReference type="GO" id="GO:0006261">
    <property type="term" value="P:DNA-templated DNA replication"/>
    <property type="evidence" value="ECO:0007669"/>
    <property type="project" value="UniProtKB-UniRule"/>
</dbReference>
<sequence length="1461" mass="165269">MNRFMFFDVFPTLEVNNELGGLFREVEVKKVTTTSAKSSLRVHIENEKPIPKDKVFIMEETIRKQVCGYAAIKVEIVEKYNMSGRYSLGDVLSLYKDSVFFEIKNTNTIGYSILKSSQIIISGENSIKITVEDGLIHREKTTKLKSILEEILVSRCSLDISIDVVYIAKTNKIEIISQEPVEAAFAPETVSIPAADKDKMEKTIADPEKNKKKKKQPDGLLYGRDFEGKSVSLKDVVFEMEEVIVDGKIVELDKRETKSGKTILIFTITDFTDSISVKLFLKPEQTEEIGSSIQKGMFIRLKGTTRIDKFDNELTIGSVYGIRKSYDFTEKRMDTSLQKRVELHCHTKMSDMDGMTEIRELIHTAVEWGHKAVAITDHGVAQGFTEAFHVYNDLKADYKKQKKEFDFKLIYGIEGYIVDDLIEIVQNSRNQFLDDTYVVFDIETTGLNAQKNEIIEIGAVKMTKGVVTDNYSAFVNPGIPIPYRIEELTGITDSMVAEARNIDIVLPEFLAFCEGAVLVAHNSEFDTGFIKEKASKRGIGYDYTSLDTVALARMLLPNLKRYKLDNIAKALDIPLDNHHRAVDDARCTALIFIEFINRLKKQGIERLDQLNTAGEIFDSTIKKLPTHHIIILAKNEVGRVNLYTLISKSHINYFHMRPRIPKSELLKHREGLIIGSACASGELYDAILMGKDTATISRLAQFYDYFEIQPLGNNGYLVRDEKTGVHSVEDLMEINRKIVKLGEEFNKPVVATCDNHFLNPEDEIYRRIIMSGKKFADSDEQPPLFFRTTEEMLEEFAYLGEEKTKEVVIDNTNLIADMVEYIEPVRPDKCPPVIADSDKTLKEICYRKANSMYGENLPDIVTARLERELESIISNGFAVMYIIAQKLVWKSNEDGYLVGSRGSVGSSFVATMAGITEVNPLPPHYYCPQCHFSDFDSDLVSQYQGASGCDMPDRLCPDCGHPLNKDGFDIPFETFLGFKGNKEPDIDLNFSGEYQSKAHEYTEVIFGKGQTFRAGTISTLQDKTAYGYVKNYFEERGIIKRKCEISRILSGCVGVRRSTGQHPGGIIVMPHGENINSFTPVQRPANDMETKTITTHFDYHSIDHNLLKLDILGHDDPTMIRKLEIFTGIDAKNIRLDNKEVLSLFENTSALGIRPEDIDGCKLGVLGIPEFGTDFVIQMLLDTKPKNFSDLVRISGLSHGTNVWLSNAQTVIKEGKATLATAICTRDDIMLYLITKNLDPELAFTIMEAVRKGKGLKPEWEAEMLAHDVPDWYIWSCNRISYMFPKAHAAAYVMMAFRIAYFKVFHPLAYYAAYFSIRATAFNYEIMCGGREKFNHYFAEYKKKAELGILTNKDEDTFKELRIVQEMYARGIDFEPLDIYRAKAKDFQIIDGKLMPSLSTVEGLGEKAAEAVEAAAKHASFLSKDDFKNRTKASKTVIDLMDQMGILNSLPATNQLSLFDM</sequence>
<evidence type="ECO:0000256" key="12">
    <source>
        <dbReference type="ARBA" id="ARBA00049244"/>
    </source>
</evidence>
<dbReference type="Gene3D" id="2.40.50.140">
    <property type="entry name" value="Nucleic acid-binding proteins"/>
    <property type="match status" value="1"/>
</dbReference>
<dbReference type="Pfam" id="PF07733">
    <property type="entry name" value="DNA_pol3_alpha"/>
    <property type="match status" value="1"/>
</dbReference>
<accession>A0A1M6AFR8</accession>
<dbReference type="InterPro" id="IPR012340">
    <property type="entry name" value="NA-bd_OB-fold"/>
</dbReference>
<dbReference type="RefSeq" id="WP_073992457.1">
    <property type="nucleotide sequence ID" value="NZ_FQYT01000002.1"/>
</dbReference>
<keyword evidence="7 13" id="KW-0540">Nuclease</keyword>
<evidence type="ECO:0000259" key="15">
    <source>
        <dbReference type="SMART" id="SM00481"/>
    </source>
</evidence>
<name>A0A1M6AFR8_9FIRM</name>
<protein>
    <recommendedName>
        <fullName evidence="13">DNA polymerase III PolC-type</fullName>
        <shortName evidence="13">PolIII</shortName>
        <ecNumber evidence="13">2.7.7.7</ecNumber>
    </recommendedName>
</protein>
<dbReference type="Gene3D" id="1.10.150.870">
    <property type="match status" value="1"/>
</dbReference>
<evidence type="ECO:0000256" key="7">
    <source>
        <dbReference type="ARBA" id="ARBA00022722"/>
    </source>
</evidence>
<dbReference type="PANTHER" id="PTHR32294">
    <property type="entry name" value="DNA POLYMERASE III SUBUNIT ALPHA"/>
    <property type="match status" value="1"/>
</dbReference>
<keyword evidence="17" id="KW-1185">Reference proteome</keyword>
<dbReference type="Gene3D" id="3.20.20.140">
    <property type="entry name" value="Metal-dependent hydrolases"/>
    <property type="match status" value="2"/>
</dbReference>
<comment type="function">
    <text evidence="1 13">Required for replicative DNA synthesis. This DNA polymerase also exhibits 3' to 5' exonuclease activity.</text>
</comment>
<dbReference type="InterPro" id="IPR004805">
    <property type="entry name" value="DnaE2/DnaE/PolC"/>
</dbReference>
<dbReference type="HAMAP" id="MF_00356">
    <property type="entry name" value="DNApol_PolC"/>
    <property type="match status" value="1"/>
</dbReference>
<reference evidence="16 17" key="1">
    <citation type="submission" date="2016-11" db="EMBL/GenBank/DDBJ databases">
        <authorList>
            <person name="Jaros S."/>
            <person name="Januszkiewicz K."/>
            <person name="Wedrychowicz H."/>
        </authorList>
    </citation>
    <scope>NUCLEOTIDE SEQUENCE [LARGE SCALE GENOMIC DNA]</scope>
    <source>
        <strain evidence="16 17">DSM 15970</strain>
    </source>
</reference>
<dbReference type="Pfam" id="PF17657">
    <property type="entry name" value="DNA_pol3_finger"/>
    <property type="match status" value="1"/>
</dbReference>
<dbReference type="CDD" id="cd07435">
    <property type="entry name" value="PHP_PolIIIA_POLC"/>
    <property type="match status" value="1"/>
</dbReference>
<dbReference type="Gene3D" id="1.10.150.700">
    <property type="entry name" value="PolC, middle finger domain"/>
    <property type="match status" value="2"/>
</dbReference>
<dbReference type="SMART" id="SM00479">
    <property type="entry name" value="EXOIII"/>
    <property type="match status" value="1"/>
</dbReference>
<dbReference type="InterPro" id="IPR029460">
    <property type="entry name" value="DNAPol_HHH"/>
</dbReference>
<dbReference type="NCBIfam" id="NF001688">
    <property type="entry name" value="PRK00448.1"/>
    <property type="match status" value="1"/>
</dbReference>
<feature type="domain" description="Exonuclease" evidence="14">
    <location>
        <begin position="436"/>
        <end position="601"/>
    </location>
</feature>
<keyword evidence="3 13" id="KW-0963">Cytoplasm</keyword>
<keyword evidence="8 13" id="KW-0378">Hydrolase</keyword>
<keyword evidence="5 13" id="KW-0548">Nucleotidyltransferase</keyword>
<evidence type="ECO:0000313" key="16">
    <source>
        <dbReference type="EMBL" id="SHI35309.1"/>
    </source>
</evidence>
<dbReference type="Pfam" id="PF14579">
    <property type="entry name" value="HHH_6"/>
    <property type="match status" value="1"/>
</dbReference>
<dbReference type="InterPro" id="IPR004013">
    <property type="entry name" value="PHP_dom"/>
</dbReference>
<dbReference type="SMART" id="SM00481">
    <property type="entry name" value="POLIIIAc"/>
    <property type="match status" value="1"/>
</dbReference>
<dbReference type="CDD" id="cd04484">
    <property type="entry name" value="polC_OBF"/>
    <property type="match status" value="1"/>
</dbReference>
<dbReference type="Gene3D" id="3.30.1900.20">
    <property type="match status" value="2"/>
</dbReference>
<feature type="domain" description="Polymerase/histidinol phosphatase N-terminal" evidence="15">
    <location>
        <begin position="341"/>
        <end position="419"/>
    </location>
</feature>